<evidence type="ECO:0000259" key="1">
    <source>
        <dbReference type="PROSITE" id="PS50011"/>
    </source>
</evidence>
<sequence>MSQHDSADSLLVDSKDVDSPFYSRYEPKEVLGRGLCSVVRRCVDKNTLVSYAVKIIDLTRKDNFDASQAREAGYNEVELLKSCSDHPHIIRLHETFETEAFLFLIFELCPNGELFDLLTKRMRLSEKRTRAIMKQLLESLAFLHSKISCIGI</sequence>
<reference evidence="2" key="1">
    <citation type="submission" date="2020-06" db="EMBL/GenBank/DDBJ databases">
        <title>Draft genome of Bugula neritina, a colonial animal packing powerful symbionts and potential medicines.</title>
        <authorList>
            <person name="Rayko M."/>
        </authorList>
    </citation>
    <scope>NUCLEOTIDE SEQUENCE [LARGE SCALE GENOMIC DNA]</scope>
    <source>
        <strain evidence="2">Kwan_BN1</strain>
    </source>
</reference>
<name>A0A7J7KB72_BUGNE</name>
<dbReference type="SUPFAM" id="SSF56112">
    <property type="entry name" value="Protein kinase-like (PK-like)"/>
    <property type="match status" value="1"/>
</dbReference>
<dbReference type="Pfam" id="PF00069">
    <property type="entry name" value="Pkinase"/>
    <property type="match status" value="1"/>
</dbReference>
<gene>
    <name evidence="2" type="ORF">EB796_006174</name>
</gene>
<dbReference type="EMBL" id="VXIV02000867">
    <property type="protein sequence ID" value="KAF6035517.1"/>
    <property type="molecule type" value="Genomic_DNA"/>
</dbReference>
<dbReference type="Gene3D" id="3.30.200.20">
    <property type="entry name" value="Phosphorylase Kinase, domain 1"/>
    <property type="match status" value="1"/>
</dbReference>
<dbReference type="Gene3D" id="1.10.510.10">
    <property type="entry name" value="Transferase(Phosphotransferase) domain 1"/>
    <property type="match status" value="1"/>
</dbReference>
<dbReference type="InterPro" id="IPR000719">
    <property type="entry name" value="Prot_kinase_dom"/>
</dbReference>
<proteinExistence type="predicted"/>
<dbReference type="OrthoDB" id="419455at2759"/>
<feature type="domain" description="Protein kinase" evidence="1">
    <location>
        <begin position="25"/>
        <end position="152"/>
    </location>
</feature>
<evidence type="ECO:0000313" key="2">
    <source>
        <dbReference type="EMBL" id="KAF6035517.1"/>
    </source>
</evidence>
<dbReference type="FunFam" id="3.30.200.20:FF:000138">
    <property type="entry name" value="Phosphorylase b kinase gamma catalytic chain, liver/testis"/>
    <property type="match status" value="1"/>
</dbReference>
<dbReference type="GO" id="GO:0004672">
    <property type="term" value="F:protein kinase activity"/>
    <property type="evidence" value="ECO:0007669"/>
    <property type="project" value="InterPro"/>
</dbReference>
<protein>
    <recommendedName>
        <fullName evidence="1">Protein kinase domain-containing protein</fullName>
    </recommendedName>
</protein>
<organism evidence="2 3">
    <name type="scientific">Bugula neritina</name>
    <name type="common">Brown bryozoan</name>
    <name type="synonym">Sertularia neritina</name>
    <dbReference type="NCBI Taxonomy" id="10212"/>
    <lineage>
        <taxon>Eukaryota</taxon>
        <taxon>Metazoa</taxon>
        <taxon>Spiralia</taxon>
        <taxon>Lophotrochozoa</taxon>
        <taxon>Bryozoa</taxon>
        <taxon>Gymnolaemata</taxon>
        <taxon>Cheilostomatida</taxon>
        <taxon>Flustrina</taxon>
        <taxon>Buguloidea</taxon>
        <taxon>Bugulidae</taxon>
        <taxon>Bugula</taxon>
    </lineage>
</organism>
<accession>A0A7J7KB72</accession>
<comment type="caution">
    <text evidence="2">The sequence shown here is derived from an EMBL/GenBank/DDBJ whole genome shotgun (WGS) entry which is preliminary data.</text>
</comment>
<dbReference type="InterPro" id="IPR011009">
    <property type="entry name" value="Kinase-like_dom_sf"/>
</dbReference>
<dbReference type="AlphaFoldDB" id="A0A7J7KB72"/>
<dbReference type="PROSITE" id="PS50011">
    <property type="entry name" value="PROTEIN_KINASE_DOM"/>
    <property type="match status" value="1"/>
</dbReference>
<dbReference type="Proteomes" id="UP000593567">
    <property type="component" value="Unassembled WGS sequence"/>
</dbReference>
<dbReference type="GO" id="GO:0005524">
    <property type="term" value="F:ATP binding"/>
    <property type="evidence" value="ECO:0007669"/>
    <property type="project" value="InterPro"/>
</dbReference>
<dbReference type="PANTHER" id="PTHR24347">
    <property type="entry name" value="SERINE/THREONINE-PROTEIN KINASE"/>
    <property type="match status" value="1"/>
</dbReference>
<evidence type="ECO:0000313" key="3">
    <source>
        <dbReference type="Proteomes" id="UP000593567"/>
    </source>
</evidence>
<keyword evidence="3" id="KW-1185">Reference proteome</keyword>
<dbReference type="SMART" id="SM00220">
    <property type="entry name" value="S_TKc"/>
    <property type="match status" value="1"/>
</dbReference>